<keyword evidence="2" id="KW-1185">Reference proteome</keyword>
<dbReference type="Proteomes" id="UP001066276">
    <property type="component" value="Chromosome 3_2"/>
</dbReference>
<evidence type="ECO:0000313" key="1">
    <source>
        <dbReference type="EMBL" id="KAJ1182402.1"/>
    </source>
</evidence>
<protein>
    <submittedName>
        <fullName evidence="1">Uncharacterized protein</fullName>
    </submittedName>
</protein>
<accession>A0AAV7U452</accession>
<gene>
    <name evidence="1" type="ORF">NDU88_007592</name>
</gene>
<name>A0AAV7U452_PLEWA</name>
<proteinExistence type="predicted"/>
<dbReference type="AlphaFoldDB" id="A0AAV7U452"/>
<reference evidence="1" key="1">
    <citation type="journal article" date="2022" name="bioRxiv">
        <title>Sequencing and chromosome-scale assembly of the giantPleurodeles waltlgenome.</title>
        <authorList>
            <person name="Brown T."/>
            <person name="Elewa A."/>
            <person name="Iarovenko S."/>
            <person name="Subramanian E."/>
            <person name="Araus A.J."/>
            <person name="Petzold A."/>
            <person name="Susuki M."/>
            <person name="Suzuki K.-i.T."/>
            <person name="Hayashi T."/>
            <person name="Toyoda A."/>
            <person name="Oliveira C."/>
            <person name="Osipova E."/>
            <person name="Leigh N.D."/>
            <person name="Simon A."/>
            <person name="Yun M.H."/>
        </authorList>
    </citation>
    <scope>NUCLEOTIDE SEQUENCE</scope>
    <source>
        <strain evidence="1">20211129_DDA</strain>
        <tissue evidence="1">Liver</tissue>
    </source>
</reference>
<dbReference type="EMBL" id="JANPWB010000006">
    <property type="protein sequence ID" value="KAJ1182402.1"/>
    <property type="molecule type" value="Genomic_DNA"/>
</dbReference>
<comment type="caution">
    <text evidence="1">The sequence shown here is derived from an EMBL/GenBank/DDBJ whole genome shotgun (WGS) entry which is preliminary data.</text>
</comment>
<sequence length="173" mass="20470">MEQQTRIIEELIKEFEMVLIQEEVKILLMKMEECISKQKEETRAQKVHTFNRDKPDYEYGSFYIFAHKYDTLRAKETLNIMGRSDATPSNTDVSSDPGSAADKALRHKLNFQGEIKLMQMAIHPTICQMPRTRLQWHKTRKRKRKICQEVDEYSALQVDFPVNGRVVIFPRQY</sequence>
<evidence type="ECO:0000313" key="2">
    <source>
        <dbReference type="Proteomes" id="UP001066276"/>
    </source>
</evidence>
<organism evidence="1 2">
    <name type="scientific">Pleurodeles waltl</name>
    <name type="common">Iberian ribbed newt</name>
    <dbReference type="NCBI Taxonomy" id="8319"/>
    <lineage>
        <taxon>Eukaryota</taxon>
        <taxon>Metazoa</taxon>
        <taxon>Chordata</taxon>
        <taxon>Craniata</taxon>
        <taxon>Vertebrata</taxon>
        <taxon>Euteleostomi</taxon>
        <taxon>Amphibia</taxon>
        <taxon>Batrachia</taxon>
        <taxon>Caudata</taxon>
        <taxon>Salamandroidea</taxon>
        <taxon>Salamandridae</taxon>
        <taxon>Pleurodelinae</taxon>
        <taxon>Pleurodeles</taxon>
    </lineage>
</organism>